<evidence type="ECO:0000256" key="5">
    <source>
        <dbReference type="ARBA" id="ARBA00023136"/>
    </source>
</evidence>
<keyword evidence="4 6" id="KW-1133">Transmembrane helix</keyword>
<organism evidence="7 8">
    <name type="scientific">Paenibacillus gallinarum</name>
    <dbReference type="NCBI Taxonomy" id="2762232"/>
    <lineage>
        <taxon>Bacteria</taxon>
        <taxon>Bacillati</taxon>
        <taxon>Bacillota</taxon>
        <taxon>Bacilli</taxon>
        <taxon>Bacillales</taxon>
        <taxon>Paenibacillaceae</taxon>
        <taxon>Paenibacillus</taxon>
    </lineage>
</organism>
<evidence type="ECO:0000256" key="6">
    <source>
        <dbReference type="SAM" id="Phobius"/>
    </source>
</evidence>
<feature type="transmembrane region" description="Helical" evidence="6">
    <location>
        <begin position="337"/>
        <end position="359"/>
    </location>
</feature>
<dbReference type="PANTHER" id="PTHR30474:SF1">
    <property type="entry name" value="PEPTIDOGLYCAN GLYCOSYLTRANSFERASE MRDB"/>
    <property type="match status" value="1"/>
</dbReference>
<feature type="transmembrane region" description="Helical" evidence="6">
    <location>
        <begin position="191"/>
        <end position="212"/>
    </location>
</feature>
<keyword evidence="5 6" id="KW-0472">Membrane</keyword>
<evidence type="ECO:0000313" key="8">
    <source>
        <dbReference type="Proteomes" id="UP000608071"/>
    </source>
</evidence>
<feature type="transmembrane region" description="Helical" evidence="6">
    <location>
        <begin position="109"/>
        <end position="130"/>
    </location>
</feature>
<evidence type="ECO:0000313" key="7">
    <source>
        <dbReference type="EMBL" id="MBD7968473.1"/>
    </source>
</evidence>
<sequence>MGSPDVIGKSMNETHKPVLNWRITLLLTIISLIGIVGAVCIDVSGSSRIPDLTARKTLQMGIGIIFLVCIYSFDYQKLKKYSDQIFFLLLFMNAFILINSPMINGVKGYLALGPFSINMLYSSVILFLLALAGMKPIKEMNWIYSILHTFYRGVFPLLLITYVGNSVLYGVIYAAGYMVMMWLTKRDVKQLAIVTMIPTVALLYFTMPHFSILKERFMQFMQPIEDNAYLQMKSMEAIQSAGWFGQGFASSNPGLGYVQSDSLFPYLIYCFGWFFGLITIVLIGVFLGYIVQLLFQVKESYGRQLIFVVLFFFTIRFAWPILMSFGFLPFVGMELPFIGYGGTNQWIDLSAIGLVLSIYRRKNMIPTATFSSSHLSSSKS</sequence>
<evidence type="ECO:0000256" key="2">
    <source>
        <dbReference type="ARBA" id="ARBA00022692"/>
    </source>
</evidence>
<gene>
    <name evidence="7" type="ORF">H9647_10385</name>
</gene>
<evidence type="ECO:0000256" key="4">
    <source>
        <dbReference type="ARBA" id="ARBA00022989"/>
    </source>
</evidence>
<feature type="transmembrane region" description="Helical" evidence="6">
    <location>
        <begin position="85"/>
        <end position="103"/>
    </location>
</feature>
<accession>A0ABR8SYS5</accession>
<feature type="transmembrane region" description="Helical" evidence="6">
    <location>
        <begin position="166"/>
        <end position="184"/>
    </location>
</feature>
<dbReference type="PANTHER" id="PTHR30474">
    <property type="entry name" value="CELL CYCLE PROTEIN"/>
    <property type="match status" value="1"/>
</dbReference>
<dbReference type="InterPro" id="IPR001182">
    <property type="entry name" value="FtsW/RodA"/>
</dbReference>
<name>A0ABR8SYS5_9BACL</name>
<comment type="caution">
    <text evidence="7">The sequence shown here is derived from an EMBL/GenBank/DDBJ whole genome shotgun (WGS) entry which is preliminary data.</text>
</comment>
<keyword evidence="3" id="KW-0133">Cell shape</keyword>
<keyword evidence="2 6" id="KW-0812">Transmembrane</keyword>
<keyword evidence="8" id="KW-1185">Reference proteome</keyword>
<evidence type="ECO:0000256" key="1">
    <source>
        <dbReference type="ARBA" id="ARBA00004141"/>
    </source>
</evidence>
<dbReference type="Proteomes" id="UP000608071">
    <property type="component" value="Unassembled WGS sequence"/>
</dbReference>
<feature type="transmembrane region" description="Helical" evidence="6">
    <location>
        <begin position="307"/>
        <end position="331"/>
    </location>
</feature>
<proteinExistence type="predicted"/>
<feature type="transmembrane region" description="Helical" evidence="6">
    <location>
        <begin position="21"/>
        <end position="45"/>
    </location>
</feature>
<dbReference type="EMBL" id="JACSQL010000003">
    <property type="protein sequence ID" value="MBD7968473.1"/>
    <property type="molecule type" value="Genomic_DNA"/>
</dbReference>
<evidence type="ECO:0000256" key="3">
    <source>
        <dbReference type="ARBA" id="ARBA00022960"/>
    </source>
</evidence>
<feature type="transmembrane region" description="Helical" evidence="6">
    <location>
        <begin position="57"/>
        <end position="73"/>
    </location>
</feature>
<reference evidence="7 8" key="1">
    <citation type="submission" date="2020-08" db="EMBL/GenBank/DDBJ databases">
        <title>A Genomic Blueprint of the Chicken Gut Microbiome.</title>
        <authorList>
            <person name="Gilroy R."/>
            <person name="Ravi A."/>
            <person name="Getino M."/>
            <person name="Pursley I."/>
            <person name="Horton D.L."/>
            <person name="Alikhan N.-F."/>
            <person name="Baker D."/>
            <person name="Gharbi K."/>
            <person name="Hall N."/>
            <person name="Watson M."/>
            <person name="Adriaenssens E.M."/>
            <person name="Foster-Nyarko E."/>
            <person name="Jarju S."/>
            <person name="Secka A."/>
            <person name="Antonio M."/>
            <person name="Oren A."/>
            <person name="Chaudhuri R."/>
            <person name="La Ragione R.M."/>
            <person name="Hildebrand F."/>
            <person name="Pallen M.J."/>
        </authorList>
    </citation>
    <scope>NUCLEOTIDE SEQUENCE [LARGE SCALE GENOMIC DNA]</scope>
    <source>
        <strain evidence="7 8">Sa2BVA9</strain>
    </source>
</reference>
<protein>
    <submittedName>
        <fullName evidence="7">FtsW/RodA/SpoVE family cell cycle protein</fullName>
    </submittedName>
</protein>
<dbReference type="Pfam" id="PF01098">
    <property type="entry name" value="FTSW_RODA_SPOVE"/>
    <property type="match status" value="1"/>
</dbReference>
<feature type="transmembrane region" description="Helical" evidence="6">
    <location>
        <begin position="266"/>
        <end position="295"/>
    </location>
</feature>
<comment type="subcellular location">
    <subcellularLocation>
        <location evidence="1">Membrane</location>
        <topology evidence="1">Multi-pass membrane protein</topology>
    </subcellularLocation>
</comment>